<feature type="domain" description="KIB1-4 beta-propeller" evidence="1">
    <location>
        <begin position="75"/>
        <end position="224"/>
    </location>
</feature>
<comment type="caution">
    <text evidence="2">The sequence shown here is derived from an EMBL/GenBank/DDBJ whole genome shotgun (WGS) entry which is preliminary data.</text>
</comment>
<dbReference type="OrthoDB" id="10464477at2759"/>
<dbReference type="PANTHER" id="PTHR33165:SF63">
    <property type="entry name" value="OS03G0792300 PROTEIN"/>
    <property type="match status" value="1"/>
</dbReference>
<name>A0A5J9VRZ1_9POAL</name>
<dbReference type="AlphaFoldDB" id="A0A5J9VRZ1"/>
<evidence type="ECO:0000313" key="2">
    <source>
        <dbReference type="EMBL" id="TVU38307.1"/>
    </source>
</evidence>
<dbReference type="InterPro" id="IPR005174">
    <property type="entry name" value="KIB1-4_b-propeller"/>
</dbReference>
<evidence type="ECO:0000259" key="1">
    <source>
        <dbReference type="Pfam" id="PF03478"/>
    </source>
</evidence>
<gene>
    <name evidence="2" type="ORF">EJB05_11669</name>
</gene>
<dbReference type="EMBL" id="RWGY01000007">
    <property type="protein sequence ID" value="TVU38307.1"/>
    <property type="molecule type" value="Genomic_DNA"/>
</dbReference>
<organism evidence="2 3">
    <name type="scientific">Eragrostis curvula</name>
    <name type="common">weeping love grass</name>
    <dbReference type="NCBI Taxonomy" id="38414"/>
    <lineage>
        <taxon>Eukaryota</taxon>
        <taxon>Viridiplantae</taxon>
        <taxon>Streptophyta</taxon>
        <taxon>Embryophyta</taxon>
        <taxon>Tracheophyta</taxon>
        <taxon>Spermatophyta</taxon>
        <taxon>Magnoliopsida</taxon>
        <taxon>Liliopsida</taxon>
        <taxon>Poales</taxon>
        <taxon>Poaceae</taxon>
        <taxon>PACMAD clade</taxon>
        <taxon>Chloridoideae</taxon>
        <taxon>Eragrostideae</taxon>
        <taxon>Eragrostidinae</taxon>
        <taxon>Eragrostis</taxon>
    </lineage>
</organism>
<keyword evidence="3" id="KW-1185">Reference proteome</keyword>
<dbReference type="Gramene" id="TVU38307">
    <property type="protein sequence ID" value="TVU38307"/>
    <property type="gene ID" value="EJB05_11669"/>
</dbReference>
<feature type="non-terminal residue" evidence="2">
    <location>
        <position position="1"/>
    </location>
</feature>
<dbReference type="Pfam" id="PF03478">
    <property type="entry name" value="Beta-prop_KIB1-4"/>
    <property type="match status" value="1"/>
</dbReference>
<reference evidence="2 3" key="1">
    <citation type="journal article" date="2019" name="Sci. Rep.">
        <title>A high-quality genome of Eragrostis curvula grass provides insights into Poaceae evolution and supports new strategies to enhance forage quality.</title>
        <authorList>
            <person name="Carballo J."/>
            <person name="Santos B.A.C.M."/>
            <person name="Zappacosta D."/>
            <person name="Garbus I."/>
            <person name="Selva J.P."/>
            <person name="Gallo C.A."/>
            <person name="Diaz A."/>
            <person name="Albertini E."/>
            <person name="Caccamo M."/>
            <person name="Echenique V."/>
        </authorList>
    </citation>
    <scope>NUCLEOTIDE SEQUENCE [LARGE SCALE GENOMIC DNA]</scope>
    <source>
        <strain evidence="3">cv. Victoria</strain>
        <tissue evidence="2">Leaf</tissue>
    </source>
</reference>
<dbReference type="PANTHER" id="PTHR33165">
    <property type="entry name" value="F-BOX DOMAIN CONTAINING PROTEIN-LIKE-RELATED"/>
    <property type="match status" value="1"/>
</dbReference>
<evidence type="ECO:0000313" key="3">
    <source>
        <dbReference type="Proteomes" id="UP000324897"/>
    </source>
</evidence>
<accession>A0A5J9VRZ1</accession>
<sequence>MAMRKPVCTMDWASLAAGPAGLIAERLLASDVANYVRFRAVCAAWCACSDDPRAQSVFDRRFHPRRWIMLRQAFSTVAKPGDKNWIRLDTLDTDMIIRSALPFAGRFYCSTFGKVVVLETTAGQKPELVPVMASNYSFGENYQKYSCNLVEIDGELILIHWFPPNGRYSDGKCEVYRVDLDAGTTVAVPRINDRAVFVSSDGRAVSVPAGFSPSICANTVYFCKSQYGKAFQVNFDVWGLVNGRIVEHCRTKCPCSKIHRVCTYISQFYRW</sequence>
<dbReference type="Proteomes" id="UP000324897">
    <property type="component" value="Chromosome 4"/>
</dbReference>
<protein>
    <recommendedName>
        <fullName evidence="1">KIB1-4 beta-propeller domain-containing protein</fullName>
    </recommendedName>
</protein>
<proteinExistence type="predicted"/>